<organism evidence="1 2">
    <name type="scientific">Candolleomyces eurysporus</name>
    <dbReference type="NCBI Taxonomy" id="2828524"/>
    <lineage>
        <taxon>Eukaryota</taxon>
        <taxon>Fungi</taxon>
        <taxon>Dikarya</taxon>
        <taxon>Basidiomycota</taxon>
        <taxon>Agaricomycotina</taxon>
        <taxon>Agaricomycetes</taxon>
        <taxon>Agaricomycetidae</taxon>
        <taxon>Agaricales</taxon>
        <taxon>Agaricineae</taxon>
        <taxon>Psathyrellaceae</taxon>
        <taxon>Candolleomyces</taxon>
    </lineage>
</organism>
<accession>A0A9W8J2X6</accession>
<dbReference type="AlphaFoldDB" id="A0A9W8J2X6"/>
<feature type="non-terminal residue" evidence="1">
    <location>
        <position position="165"/>
    </location>
</feature>
<protein>
    <submittedName>
        <fullName evidence="1">Uncharacterized protein</fullName>
    </submittedName>
</protein>
<sequence length="165" mass="18764">MNTNAADLEACSNASLKRDKSPFKENQKLNSEADTSRRLSQVVDAILGPCKNGDKCLTTRENTTNIIVPMEVQLSRNYGGIRQNRLRLASAVVQIMNDDVRRTFIFGITIEEHFADDRDLAFDPNIALKSNTKRQFTYTVHGQTGLRRFLTTHSISENRAFRRMI</sequence>
<evidence type="ECO:0000313" key="1">
    <source>
        <dbReference type="EMBL" id="KAJ2928091.1"/>
    </source>
</evidence>
<evidence type="ECO:0000313" key="2">
    <source>
        <dbReference type="Proteomes" id="UP001140091"/>
    </source>
</evidence>
<dbReference type="OrthoDB" id="3064722at2759"/>
<dbReference type="Proteomes" id="UP001140091">
    <property type="component" value="Unassembled WGS sequence"/>
</dbReference>
<gene>
    <name evidence="1" type="ORF">H1R20_g8994</name>
</gene>
<name>A0A9W8J2X6_9AGAR</name>
<proteinExistence type="predicted"/>
<dbReference type="EMBL" id="JANBPK010000941">
    <property type="protein sequence ID" value="KAJ2928091.1"/>
    <property type="molecule type" value="Genomic_DNA"/>
</dbReference>
<keyword evidence="2" id="KW-1185">Reference proteome</keyword>
<comment type="caution">
    <text evidence="1">The sequence shown here is derived from an EMBL/GenBank/DDBJ whole genome shotgun (WGS) entry which is preliminary data.</text>
</comment>
<reference evidence="1" key="1">
    <citation type="submission" date="2022-06" db="EMBL/GenBank/DDBJ databases">
        <title>Genome Sequence of Candolleomyces eurysporus.</title>
        <authorList>
            <person name="Buettner E."/>
        </authorList>
    </citation>
    <scope>NUCLEOTIDE SEQUENCE</scope>
    <source>
        <strain evidence="1">VTCC 930004</strain>
    </source>
</reference>